<dbReference type="PANTHER" id="PTHR33337">
    <property type="entry name" value="GFA DOMAIN-CONTAINING PROTEIN"/>
    <property type="match status" value="1"/>
</dbReference>
<dbReference type="EMBL" id="CP002583">
    <property type="protein sequence ID" value="ADZ89639.1"/>
    <property type="molecule type" value="Genomic_DNA"/>
</dbReference>
<dbReference type="eggNOG" id="COG3791">
    <property type="taxonomic scope" value="Bacteria"/>
</dbReference>
<organism evidence="6 7">
    <name type="scientific">Marinomonas mediterranea (strain ATCC 700492 / JCM 21426 / NBRC 103028 / MMB-1)</name>
    <dbReference type="NCBI Taxonomy" id="717774"/>
    <lineage>
        <taxon>Bacteria</taxon>
        <taxon>Pseudomonadati</taxon>
        <taxon>Pseudomonadota</taxon>
        <taxon>Gammaproteobacteria</taxon>
        <taxon>Oceanospirillales</taxon>
        <taxon>Oceanospirillaceae</taxon>
        <taxon>Marinomonas</taxon>
    </lineage>
</organism>
<gene>
    <name evidence="6" type="ordered locus">Marme_0336</name>
</gene>
<evidence type="ECO:0000313" key="6">
    <source>
        <dbReference type="EMBL" id="ADZ89639.1"/>
    </source>
</evidence>
<dbReference type="Pfam" id="PF04828">
    <property type="entry name" value="GFA"/>
    <property type="match status" value="1"/>
</dbReference>
<dbReference type="SUPFAM" id="SSF51316">
    <property type="entry name" value="Mss4-like"/>
    <property type="match status" value="1"/>
</dbReference>
<reference evidence="6 7" key="1">
    <citation type="journal article" date="2012" name="Stand. Genomic Sci.">
        <title>Complete genome sequence of the melanogenic marine bacterium Marinomonas mediterranea type strain (MMB-1(T)).</title>
        <authorList>
            <person name="Lucas-Elio P."/>
            <person name="Goodwin L."/>
            <person name="Woyke T."/>
            <person name="Pitluck S."/>
            <person name="Nolan M."/>
            <person name="Kyrpides N.C."/>
            <person name="Detter J.C."/>
            <person name="Copeland A."/>
            <person name="Teshima H."/>
            <person name="Bruce D."/>
            <person name="Detter C."/>
            <person name="Tapia R."/>
            <person name="Han S."/>
            <person name="Land M.L."/>
            <person name="Ivanova N."/>
            <person name="Mikhailova N."/>
            <person name="Johnston A.W."/>
            <person name="Sanchez-Amat A."/>
        </authorList>
    </citation>
    <scope>NUCLEOTIDE SEQUENCE [LARGE SCALE GENOMIC DNA]</scope>
    <source>
        <strain evidence="7">ATCC 700492 / JCM 21426 / NBRC 103028 / MMB-1</strain>
    </source>
</reference>
<dbReference type="KEGG" id="mme:Marme_0336"/>
<dbReference type="InterPro" id="IPR011057">
    <property type="entry name" value="Mss4-like_sf"/>
</dbReference>
<keyword evidence="7" id="KW-1185">Reference proteome</keyword>
<keyword evidence="3" id="KW-0862">Zinc</keyword>
<dbReference type="AlphaFoldDB" id="F2JXZ0"/>
<dbReference type="Proteomes" id="UP000001062">
    <property type="component" value="Chromosome"/>
</dbReference>
<dbReference type="GO" id="GO:0046872">
    <property type="term" value="F:metal ion binding"/>
    <property type="evidence" value="ECO:0007669"/>
    <property type="project" value="UniProtKB-KW"/>
</dbReference>
<keyword evidence="4" id="KW-0456">Lyase</keyword>
<dbReference type="PANTHER" id="PTHR33337:SF40">
    <property type="entry name" value="CENP-V_GFA DOMAIN-CONTAINING PROTEIN-RELATED"/>
    <property type="match status" value="1"/>
</dbReference>
<proteinExistence type="inferred from homology"/>
<dbReference type="PROSITE" id="PS51891">
    <property type="entry name" value="CENP_V_GFA"/>
    <property type="match status" value="1"/>
</dbReference>
<dbReference type="PATRIC" id="fig|717774.3.peg.344"/>
<evidence type="ECO:0000256" key="1">
    <source>
        <dbReference type="ARBA" id="ARBA00005495"/>
    </source>
</evidence>
<dbReference type="Gene3D" id="3.90.1590.10">
    <property type="entry name" value="glutathione-dependent formaldehyde- activating enzyme (gfa)"/>
    <property type="match status" value="1"/>
</dbReference>
<dbReference type="InterPro" id="IPR006913">
    <property type="entry name" value="CENP-V/GFA"/>
</dbReference>
<dbReference type="OrthoDB" id="9786619at2"/>
<comment type="similarity">
    <text evidence="1">Belongs to the Gfa family.</text>
</comment>
<evidence type="ECO:0000256" key="2">
    <source>
        <dbReference type="ARBA" id="ARBA00022723"/>
    </source>
</evidence>
<name>F2JXZ0_MARM1</name>
<evidence type="ECO:0000256" key="3">
    <source>
        <dbReference type="ARBA" id="ARBA00022833"/>
    </source>
</evidence>
<dbReference type="GO" id="GO:0016846">
    <property type="term" value="F:carbon-sulfur lyase activity"/>
    <property type="evidence" value="ECO:0007669"/>
    <property type="project" value="InterPro"/>
</dbReference>
<dbReference type="STRING" id="717774.Marme_0336"/>
<evidence type="ECO:0000313" key="7">
    <source>
        <dbReference type="Proteomes" id="UP000001062"/>
    </source>
</evidence>
<dbReference type="RefSeq" id="WP_013659545.1">
    <property type="nucleotide sequence ID" value="NC_015276.1"/>
</dbReference>
<evidence type="ECO:0000256" key="4">
    <source>
        <dbReference type="ARBA" id="ARBA00023239"/>
    </source>
</evidence>
<feature type="domain" description="CENP-V/GFA" evidence="5">
    <location>
        <begin position="5"/>
        <end position="122"/>
    </location>
</feature>
<sequence>MSYPIKGTCQCGQVQVVLNNPPAKVLACHCKECQKLSTSAFSLTLFVKEETVEISGEMGDWSRKADSGNTAAAKFCTGCGNRIYHYNPLDTSVLKLKLTAFDDIEFKPDAHIWVKSKKSWYEIPEGVPTFETVP</sequence>
<dbReference type="HOGENOM" id="CLU_055491_3_6_6"/>
<protein>
    <submittedName>
        <fullName evidence="6">Glutathione-dependent formaldehyde-activating GFA</fullName>
    </submittedName>
</protein>
<keyword evidence="2" id="KW-0479">Metal-binding</keyword>
<accession>F2JXZ0</accession>
<evidence type="ECO:0000259" key="5">
    <source>
        <dbReference type="PROSITE" id="PS51891"/>
    </source>
</evidence>